<dbReference type="Gene3D" id="3.55.50.30">
    <property type="match status" value="1"/>
</dbReference>
<sequence length="388" mass="43624">MMIENHEHIYQLLLEKRNGTISEADDAWVVSLIDTHEEIALMWQALRHSYSVPGEDLHWQQIDEKAAWNNVKNQLTIRSRRVKMNRIGMMAAAIAVLVGLAISVIWRSGIWEKDPLPLAAATHPDKGVPGLKLQLANGTTVALPYNQPSQQITAGDVQLSAGAKQLQYTSNAKMGEGFNTLTVPPKMDYKLALSDGTEVWLNATSKLRFPFAFNGDKREVYLEGEAYFNVAKKDGQPFIVHTAHSDITVLGTSFNVNAYGKEITTTSLVTGKVLTKFGDREVILKPGQEVAFNTENKYSVNTFDTDEVLAWMRGLYVFHNTSLDHIAAVIERWYGVKVVFDDPTIAGKKFTGGLEKQQRLDYFLETLQIIGDLDYYYDKDVLHLKLKK</sequence>
<evidence type="ECO:0000313" key="4">
    <source>
        <dbReference type="EMBL" id="WQG91076.1"/>
    </source>
</evidence>
<feature type="domain" description="Protein FecR C-terminal" evidence="3">
    <location>
        <begin position="316"/>
        <end position="378"/>
    </location>
</feature>
<dbReference type="Pfam" id="PF04773">
    <property type="entry name" value="FecR"/>
    <property type="match status" value="1"/>
</dbReference>
<dbReference type="InterPro" id="IPR012373">
    <property type="entry name" value="Ferrdict_sens_TM"/>
</dbReference>
<name>A0ABZ0XKV9_9BACT</name>
<evidence type="ECO:0000313" key="5">
    <source>
        <dbReference type="Proteomes" id="UP001326715"/>
    </source>
</evidence>
<evidence type="ECO:0000259" key="2">
    <source>
        <dbReference type="Pfam" id="PF04773"/>
    </source>
</evidence>
<keyword evidence="1" id="KW-0812">Transmembrane</keyword>
<evidence type="ECO:0000259" key="3">
    <source>
        <dbReference type="Pfam" id="PF16344"/>
    </source>
</evidence>
<dbReference type="Proteomes" id="UP001326715">
    <property type="component" value="Chromosome"/>
</dbReference>
<dbReference type="EMBL" id="CP140154">
    <property type="protein sequence ID" value="WQG91076.1"/>
    <property type="molecule type" value="Genomic_DNA"/>
</dbReference>
<dbReference type="Pfam" id="PF16344">
    <property type="entry name" value="FecR_C"/>
    <property type="match status" value="1"/>
</dbReference>
<organism evidence="4 5">
    <name type="scientific">Chitinophaga sancti</name>
    <dbReference type="NCBI Taxonomy" id="1004"/>
    <lineage>
        <taxon>Bacteria</taxon>
        <taxon>Pseudomonadati</taxon>
        <taxon>Bacteroidota</taxon>
        <taxon>Chitinophagia</taxon>
        <taxon>Chitinophagales</taxon>
        <taxon>Chitinophagaceae</taxon>
        <taxon>Chitinophaga</taxon>
    </lineage>
</organism>
<accession>A0ABZ0XKV9</accession>
<evidence type="ECO:0000256" key="1">
    <source>
        <dbReference type="SAM" id="Phobius"/>
    </source>
</evidence>
<feature type="transmembrane region" description="Helical" evidence="1">
    <location>
        <begin position="87"/>
        <end position="106"/>
    </location>
</feature>
<protein>
    <submittedName>
        <fullName evidence="4">DUF4974 domain-containing protein</fullName>
    </submittedName>
</protein>
<gene>
    <name evidence="4" type="ORF">SR876_06170</name>
</gene>
<dbReference type="Gene3D" id="2.60.120.1440">
    <property type="match status" value="1"/>
</dbReference>
<reference evidence="4 5" key="1">
    <citation type="submission" date="2023-11" db="EMBL/GenBank/DDBJ databases">
        <title>MicrobeMod: A computational toolkit for identifying prokaryotic methylation and restriction-modification with nanopore sequencing.</title>
        <authorList>
            <person name="Crits-Christoph A."/>
            <person name="Kang S.C."/>
            <person name="Lee H."/>
            <person name="Ostrov N."/>
        </authorList>
    </citation>
    <scope>NUCLEOTIDE SEQUENCE [LARGE SCALE GENOMIC DNA]</scope>
    <source>
        <strain evidence="4 5">ATCC 23090</strain>
    </source>
</reference>
<dbReference type="InterPro" id="IPR006860">
    <property type="entry name" value="FecR"/>
</dbReference>
<dbReference type="InterPro" id="IPR032508">
    <property type="entry name" value="FecR_C"/>
</dbReference>
<keyword evidence="1" id="KW-0472">Membrane</keyword>
<dbReference type="PANTHER" id="PTHR30273">
    <property type="entry name" value="PERIPLASMIC SIGNAL SENSOR AND SIGMA FACTOR ACTIVATOR FECR-RELATED"/>
    <property type="match status" value="1"/>
</dbReference>
<keyword evidence="1" id="KW-1133">Transmembrane helix</keyword>
<keyword evidence="5" id="KW-1185">Reference proteome</keyword>
<feature type="domain" description="FecR protein" evidence="2">
    <location>
        <begin position="188"/>
        <end position="273"/>
    </location>
</feature>
<dbReference type="PANTHER" id="PTHR30273:SF2">
    <property type="entry name" value="PROTEIN FECR"/>
    <property type="match status" value="1"/>
</dbReference>
<dbReference type="RefSeq" id="WP_083571385.1">
    <property type="nucleotide sequence ID" value="NZ_CBHWAX010000041.1"/>
</dbReference>
<proteinExistence type="predicted"/>